<evidence type="ECO:0000313" key="6">
    <source>
        <dbReference type="Proteomes" id="UP000444721"/>
    </source>
</evidence>
<dbReference type="OrthoDB" id="188923at2759"/>
<sequence>MDPQPITPPATKKRKVTEADKIMESIENDQQADSSVTNNKNARTIKEYKKKYELYEMYCEKHTLDTKDVRSMIAFFKFLAESNDYTGKKLWKVHSAISHCYQETTGYKLKKAQYYPQLKQTIESYSSGSYADKEERADVLPDENVALLFLNAKTDTIKQKQNLAQFSFLCYLSLLCSGWSATPGIRTLDQLAATVPVHIKKMCSKYFNDETEEEWKEFFMPGRICLVGEHSDWAAISEYNKSFSREQNAFNDHADTDLSSTSFYGLALICPTDQGIHIRVREEFISTTPWSDDLLSLKTNVELKKDPTSNVTNDDDSSTEFPFHLLRKLNFTFETENTTPLVKSNRLIFKLSDLFELSLSELLKQDYFFEHVSDVKYYSYMIGVLKGIFSDIQVVERIANSKKSLFCHNYRTTLPMGKGVSSSAAICVLIARIFNHCYNLNWSIEKEIEIAFLGERSIGSECGKLDHACAYGDVARCLSVRFNLDSTMNIEKMIPRETNQPMSGNLHVSMSEDVPSFTTQTKISCDDDKNMSYHDNQSNGKIYMLLIDLNASKDTVKILKDLNRAFSLNEYALDTTLVNNARKYLLQENVRICSEALSYVEQHNAQGLGKLFNTAQDLFDRHLAPLCPSELTAPVLHSVLSDETVQELAYGGKGVGSGGDGSCLVCCKGRRERDMLREYLENSKGMTCLDLTL</sequence>
<dbReference type="InterPro" id="IPR014721">
    <property type="entry name" value="Ribsml_uS5_D2-typ_fold_subgr"/>
</dbReference>
<gene>
    <name evidence="5" type="ORF">FDP41_007689</name>
</gene>
<keyword evidence="2" id="KW-0547">Nucleotide-binding</keyword>
<dbReference type="SUPFAM" id="SSF54211">
    <property type="entry name" value="Ribosomal protein S5 domain 2-like"/>
    <property type="match status" value="1"/>
</dbReference>
<dbReference type="VEuPathDB" id="AmoebaDB:FDP41_007689"/>
<evidence type="ECO:0000313" key="5">
    <source>
        <dbReference type="EMBL" id="KAF0983774.1"/>
    </source>
</evidence>
<comment type="caution">
    <text evidence="5">The sequence shown here is derived from an EMBL/GenBank/DDBJ whole genome shotgun (WGS) entry which is preliminary data.</text>
</comment>
<dbReference type="InterPro" id="IPR020568">
    <property type="entry name" value="Ribosomal_Su5_D2-typ_SF"/>
</dbReference>
<comment type="similarity">
    <text evidence="1">Belongs to the GHMP kinase family. GalK subfamily.</text>
</comment>
<dbReference type="PANTHER" id="PTHR10457:SF7">
    <property type="entry name" value="GALACTOKINASE-RELATED"/>
    <property type="match status" value="1"/>
</dbReference>
<evidence type="ECO:0000259" key="4">
    <source>
        <dbReference type="Pfam" id="PF00288"/>
    </source>
</evidence>
<dbReference type="GO" id="GO:0005524">
    <property type="term" value="F:ATP binding"/>
    <property type="evidence" value="ECO:0007669"/>
    <property type="project" value="UniProtKB-KW"/>
</dbReference>
<dbReference type="Proteomes" id="UP000444721">
    <property type="component" value="Unassembled WGS sequence"/>
</dbReference>
<evidence type="ECO:0000256" key="2">
    <source>
        <dbReference type="ARBA" id="ARBA00022741"/>
    </source>
</evidence>
<dbReference type="GeneID" id="68114907"/>
<name>A0A6A5CB42_NAEFO</name>
<dbReference type="Gene3D" id="3.30.230.10">
    <property type="match status" value="1"/>
</dbReference>
<dbReference type="SUPFAM" id="SSF55060">
    <property type="entry name" value="GHMP Kinase, C-terminal domain"/>
    <property type="match status" value="1"/>
</dbReference>
<dbReference type="PANTHER" id="PTHR10457">
    <property type="entry name" value="MEVALONATE KINASE/GALACTOKINASE"/>
    <property type="match status" value="1"/>
</dbReference>
<dbReference type="AlphaFoldDB" id="A0A6A5CB42"/>
<dbReference type="VEuPathDB" id="AmoebaDB:NF0130920"/>
<dbReference type="VEuPathDB" id="AmoebaDB:NF0016570"/>
<dbReference type="InterPro" id="IPR006204">
    <property type="entry name" value="GHMP_kinase_N_dom"/>
</dbReference>
<feature type="domain" description="GHMP kinase N-terminal" evidence="4">
    <location>
        <begin position="410"/>
        <end position="472"/>
    </location>
</feature>
<organism evidence="5 6">
    <name type="scientific">Naegleria fowleri</name>
    <name type="common">Brain eating amoeba</name>
    <dbReference type="NCBI Taxonomy" id="5763"/>
    <lineage>
        <taxon>Eukaryota</taxon>
        <taxon>Discoba</taxon>
        <taxon>Heterolobosea</taxon>
        <taxon>Tetramitia</taxon>
        <taxon>Eutetramitia</taxon>
        <taxon>Vahlkampfiidae</taxon>
        <taxon>Naegleria</taxon>
    </lineage>
</organism>
<dbReference type="VEuPathDB" id="AmoebaDB:NfTy_006590"/>
<accession>A0A6A5CB42</accession>
<dbReference type="Pfam" id="PF00288">
    <property type="entry name" value="GHMP_kinases_N"/>
    <property type="match status" value="1"/>
</dbReference>
<proteinExistence type="inferred from homology"/>
<dbReference type="OMA" id="WAAISEY"/>
<keyword evidence="3" id="KW-0067">ATP-binding</keyword>
<keyword evidence="6" id="KW-1185">Reference proteome</keyword>
<dbReference type="Gene3D" id="3.30.70.890">
    <property type="entry name" value="GHMP kinase, C-terminal domain"/>
    <property type="match status" value="1"/>
</dbReference>
<dbReference type="GO" id="GO:0005829">
    <property type="term" value="C:cytosol"/>
    <property type="evidence" value="ECO:0007669"/>
    <property type="project" value="TreeGrafter"/>
</dbReference>
<dbReference type="GO" id="GO:0006012">
    <property type="term" value="P:galactose metabolic process"/>
    <property type="evidence" value="ECO:0007669"/>
    <property type="project" value="TreeGrafter"/>
</dbReference>
<protein>
    <recommendedName>
        <fullName evidence="4">GHMP kinase N-terminal domain-containing protein</fullName>
    </recommendedName>
</protein>
<reference evidence="5 6" key="1">
    <citation type="journal article" date="2019" name="Sci. Rep.">
        <title>Nanopore sequencing improves the draft genome of the human pathogenic amoeba Naegleria fowleri.</title>
        <authorList>
            <person name="Liechti N."/>
            <person name="Schurch N."/>
            <person name="Bruggmann R."/>
            <person name="Wittwer M."/>
        </authorList>
    </citation>
    <scope>NUCLEOTIDE SEQUENCE [LARGE SCALE GENOMIC DNA]</scope>
    <source>
        <strain evidence="5 6">ATCC 30894</strain>
    </source>
</reference>
<dbReference type="InterPro" id="IPR036554">
    <property type="entry name" value="GHMP_kinase_C_sf"/>
</dbReference>
<dbReference type="GO" id="GO:0004335">
    <property type="term" value="F:galactokinase activity"/>
    <property type="evidence" value="ECO:0007669"/>
    <property type="project" value="TreeGrafter"/>
</dbReference>
<evidence type="ECO:0000256" key="1">
    <source>
        <dbReference type="ARBA" id="ARBA00006566"/>
    </source>
</evidence>
<dbReference type="EMBL" id="VFQX01000004">
    <property type="protein sequence ID" value="KAF0983774.1"/>
    <property type="molecule type" value="Genomic_DNA"/>
</dbReference>
<dbReference type="RefSeq" id="XP_044568487.1">
    <property type="nucleotide sequence ID" value="XM_044711460.1"/>
</dbReference>
<evidence type="ECO:0000256" key="3">
    <source>
        <dbReference type="ARBA" id="ARBA00022840"/>
    </source>
</evidence>